<protein>
    <submittedName>
        <fullName evidence="1">Uncharacterized protein</fullName>
    </submittedName>
</protein>
<comment type="caution">
    <text evidence="1">The sequence shown here is derived from an EMBL/GenBank/DDBJ whole genome shotgun (WGS) entry which is preliminary data.</text>
</comment>
<reference evidence="1" key="1">
    <citation type="submission" date="2022-02" db="EMBL/GenBank/DDBJ databases">
        <title>Plant Genome Project.</title>
        <authorList>
            <person name="Zhang R.-G."/>
        </authorList>
    </citation>
    <scope>NUCLEOTIDE SEQUENCE</scope>
    <source>
        <strain evidence="1">AT1</strain>
    </source>
</reference>
<keyword evidence="2" id="KW-1185">Reference proteome</keyword>
<dbReference type="EMBL" id="CM046400">
    <property type="protein sequence ID" value="KAI8522920.1"/>
    <property type="molecule type" value="Genomic_DNA"/>
</dbReference>
<accession>A0ACC0L2R0</accession>
<gene>
    <name evidence="1" type="ORF">RHMOL_Rhmol13G0034200</name>
</gene>
<evidence type="ECO:0000313" key="1">
    <source>
        <dbReference type="EMBL" id="KAI8522920.1"/>
    </source>
</evidence>
<sequence length="1773" mass="197370">MREGLRSNVMAARQENVIVSANDNVDSGTSKGDEITSDGEGDKTKKELELEPMDLSQLGQLPCPRCNSMDTKFLLYSNSKHSPPRHCCRSCRHSWTQGGTLYVKDSSIGRNFERRFELMERGEDTNISSGVANVPGLQIGRGRRRLESSDEKDKYLEQGKKRGQQCPTRGQREPDHVPCLLCNSTNTKFLAYNNNKVSQPRYLCNSCCKTWTRGGTIYKRRRLKYSGREKGIAISGLEKGSEINNTDGYKMVARFVATLTDPECVKDSSCEMKSNCPENDKVNSGVEKGDEAKNTDGNEMVAQVEGKQEEKKHSSQDADRSARGDNHRSNADANAVTSGFEVGIGRQGMVRIGIGNSDDKEKDLETQKNQRRGRQGSPLGAHPHEPDHPPCLRCNSTNTKFLYYNNNNHSQPRYMCYSCRKSWTHGGTIRESRGVKTGTVESSDKEKGIVVRSRPEKGADTNNTDGNEMVGKRNGSEGSDQTKHNEKADGKAFVEHHTGKPKIGRGPKGRKRKRVESSEHSRDDDTLIKKVKEVPCGGKAQVVGRILRSRTLATNGVEKTVGVGLAEGVLGVTGRKEADVSAKNSTKIENCHSVQLIDRQKKKIKGKVQGKSGPLKAKQKLVGFRENGDILRSKKVSRGSKFLDNGKHNGLASKLRHSGQKFIVKQSKGSKQKEGGVCKRSTEKQFLRDRIMAMLTSAGWTIEHRPRSGREEGREYFDAVYVSPEGRGLWSVTLAYKVLREQVESGEADSRALAAFTPIPQEELSILFRTTKKKKGLQKGLKGEREGANKKHKGVTQKKFKKNNAKRGTKQKSSDSEQDVPANTSQRGMQRSHRRERQNGKRYALVGRHSKKGLDPDSEGFVLYDGKRSLLSWMIDLGTVPLSGKVKYMNHRRTQVLLEGRITRDGIHCDCCNETFALAEFESHAGSKVTQPFENIYLESGSSLFQCLVDSWSKHDGSECVQVHSVDVNGGDPNDDTCNKCGDGGDLICCDGCPSTFHQSCLNIQKFPSGDWHCVYCSCKFCGMVGSTCQNGDATGSALLTCRLCEEKYHLLCIQVNDAVRVDSDRLSFCGEKCQEVFERLQVLLGVKNRLEEGYSWTLCQRFDVSPQTSLSCVPSKVECNSKLAVALSILDECFLPIVDPRSGINMIRNVVYSCGSNFTRLNYAGFFTAILERGDEIISAASIRIHGNHLAEMPFIGTRHIYRRQGMCRRLLNAIELALCSLNVEKLVIPAISELLQTWTSVFGFMPLEESNKKEMKHMNMIVFPGVDMLEKPLLRKKFGGESLISTAGTISTERRIEQQTSNAPGKSDIAAAEYDASDVTCETVNFQDLTIEKHTHDNQECEKTQNKDSESSGGDALELDLQRTVEEMNEQKSAQKLTYVSTIMSDATQLGESLDGKRKEGADHELNGEVKAVYLSAEIMTQPQDATLSYSKGDVAQIHELEIVSSVHNNCCPLGGAFDDATKPISQASHIRDGLCKSSGCHLGVDEYDTTAVNIVDALNQVVEVGQTSMVTVKDIHEQKEEFAATHSDSCSIDLNSVPNRPQASIHCSKESESGCQVESHRLLKSVEVDLHLISVPCRKAQEYFAEYIDSHLLTRMLLVKVVMHHYKGSVQTGADVIIFSLVANEEFQHILRVQNTNVDGKQKIMFALTSIKGIGRRFANIVCKKADIDMNKRAGELSSQEIDNLMTIVANPRQFKIPDWFLNRKKDYKDGKYSQVTSNALDMKLRDDLERLKKIRNHRGLRHYWGLRVRGQHTKTTGRRGKTVGVSKKR</sequence>
<name>A0ACC0L2R0_RHOML</name>
<evidence type="ECO:0000313" key="2">
    <source>
        <dbReference type="Proteomes" id="UP001062846"/>
    </source>
</evidence>
<proteinExistence type="predicted"/>
<organism evidence="1 2">
    <name type="scientific">Rhododendron molle</name>
    <name type="common">Chinese azalea</name>
    <name type="synonym">Azalea mollis</name>
    <dbReference type="NCBI Taxonomy" id="49168"/>
    <lineage>
        <taxon>Eukaryota</taxon>
        <taxon>Viridiplantae</taxon>
        <taxon>Streptophyta</taxon>
        <taxon>Embryophyta</taxon>
        <taxon>Tracheophyta</taxon>
        <taxon>Spermatophyta</taxon>
        <taxon>Magnoliopsida</taxon>
        <taxon>eudicotyledons</taxon>
        <taxon>Gunneridae</taxon>
        <taxon>Pentapetalae</taxon>
        <taxon>asterids</taxon>
        <taxon>Ericales</taxon>
        <taxon>Ericaceae</taxon>
        <taxon>Ericoideae</taxon>
        <taxon>Rhodoreae</taxon>
        <taxon>Rhododendron</taxon>
    </lineage>
</organism>
<dbReference type="Proteomes" id="UP001062846">
    <property type="component" value="Chromosome 13"/>
</dbReference>